<evidence type="ECO:0000313" key="1">
    <source>
        <dbReference type="EMBL" id="MBC2845701.1"/>
    </source>
</evidence>
<sequence>MESISRLNKSIEYLQSQIEELLPLLKRNPDDFALKLQIENYKSEISNLQKSLHDANLKRNKEIIALRLRGNIARFGTFPLESVGGITNSFSNALYKTSQFLQYGKKGGKKIESILKNSLDIRLEGMASGSTIFYISAKTSPDIFGKSLIQNSLENTFELFSSNNEIELMENIEKVGVKNSKYFSKFLDELVKDELEIELTWESPDYEAREWIGDKDKILMFSNTFKSIEVSEPEVLNFQAELITLSLKNKIEIRDIETGQIFSVRYESSFTEILKEFHIGELRDVTMTKTTIISTVSQKEKTEYNLLEI</sequence>
<comment type="caution">
    <text evidence="1">The sequence shown here is derived from an EMBL/GenBank/DDBJ whole genome shotgun (WGS) entry which is preliminary data.</text>
</comment>
<evidence type="ECO:0000313" key="2">
    <source>
        <dbReference type="Proteomes" id="UP000533900"/>
    </source>
</evidence>
<protein>
    <submittedName>
        <fullName evidence="1">Uncharacterized protein</fullName>
    </submittedName>
</protein>
<dbReference type="EMBL" id="JACLCP010000003">
    <property type="protein sequence ID" value="MBC2845701.1"/>
    <property type="molecule type" value="Genomic_DNA"/>
</dbReference>
<dbReference type="AlphaFoldDB" id="A0A842IS45"/>
<organism evidence="1 2">
    <name type="scientific">Winogradskyella flava</name>
    <dbReference type="NCBI Taxonomy" id="1884876"/>
    <lineage>
        <taxon>Bacteria</taxon>
        <taxon>Pseudomonadati</taxon>
        <taxon>Bacteroidota</taxon>
        <taxon>Flavobacteriia</taxon>
        <taxon>Flavobacteriales</taxon>
        <taxon>Flavobacteriaceae</taxon>
        <taxon>Winogradskyella</taxon>
    </lineage>
</organism>
<dbReference type="RefSeq" id="WP_185789417.1">
    <property type="nucleotide sequence ID" value="NZ_JACLCP010000003.1"/>
</dbReference>
<name>A0A842IS45_9FLAO</name>
<accession>A0A842IS45</accession>
<proteinExistence type="predicted"/>
<keyword evidence="2" id="KW-1185">Reference proteome</keyword>
<gene>
    <name evidence="1" type="ORF">H7F21_11405</name>
</gene>
<reference evidence="1" key="1">
    <citation type="submission" date="2020-08" db="EMBL/GenBank/DDBJ databases">
        <title>Winogradskyella ouciana sp. nov., isolated from the hadal seawater of the Mariana Trench.</title>
        <authorList>
            <person name="He X."/>
        </authorList>
    </citation>
    <scope>NUCLEOTIDE SEQUENCE [LARGE SCALE GENOMIC DNA]</scope>
    <source>
        <strain evidence="1">KCTC 52348</strain>
    </source>
</reference>
<dbReference type="Proteomes" id="UP000533900">
    <property type="component" value="Unassembled WGS sequence"/>
</dbReference>